<dbReference type="GO" id="GO:0044718">
    <property type="term" value="P:siderophore transmembrane transport"/>
    <property type="evidence" value="ECO:0007669"/>
    <property type="project" value="TreeGrafter"/>
</dbReference>
<dbReference type="Gene3D" id="2.170.130.10">
    <property type="entry name" value="TonB-dependent receptor, plug domain"/>
    <property type="match status" value="1"/>
</dbReference>
<keyword evidence="13" id="KW-0732">Signal</keyword>
<evidence type="ECO:0000256" key="5">
    <source>
        <dbReference type="ARBA" id="ARBA00022496"/>
    </source>
</evidence>
<evidence type="ECO:0000256" key="4">
    <source>
        <dbReference type="ARBA" id="ARBA00022452"/>
    </source>
</evidence>
<evidence type="ECO:0000256" key="2">
    <source>
        <dbReference type="ARBA" id="ARBA00009810"/>
    </source>
</evidence>
<reference evidence="15 16" key="1">
    <citation type="submission" date="2016-08" db="EMBL/GenBank/DDBJ databases">
        <authorList>
            <person name="Seilhamer J.J."/>
        </authorList>
    </citation>
    <scope>NUCLEOTIDE SEQUENCE [LARGE SCALE GENOMIC DNA]</scope>
    <source>
        <strain evidence="15 16">BRTC-1</strain>
    </source>
</reference>
<evidence type="ECO:0000256" key="8">
    <source>
        <dbReference type="ARBA" id="ARBA00023077"/>
    </source>
</evidence>
<dbReference type="SMART" id="SM00965">
    <property type="entry name" value="STN"/>
    <property type="match status" value="1"/>
</dbReference>
<dbReference type="Gene3D" id="2.40.170.20">
    <property type="entry name" value="TonB-dependent receptor, beta-barrel domain"/>
    <property type="match status" value="1"/>
</dbReference>
<dbReference type="InterPro" id="IPR037066">
    <property type="entry name" value="Plug_dom_sf"/>
</dbReference>
<dbReference type="AlphaFoldDB" id="A0A1B2LYF8"/>
<evidence type="ECO:0000256" key="1">
    <source>
        <dbReference type="ARBA" id="ARBA00004571"/>
    </source>
</evidence>
<dbReference type="Gene3D" id="3.55.50.30">
    <property type="match status" value="1"/>
</dbReference>
<dbReference type="InterPro" id="IPR000531">
    <property type="entry name" value="Beta-barrel_TonB"/>
</dbReference>
<dbReference type="RefSeq" id="WP_067553540.1">
    <property type="nucleotide sequence ID" value="NZ_CP016895.1"/>
</dbReference>
<dbReference type="PANTHER" id="PTHR30069">
    <property type="entry name" value="TONB-DEPENDENT OUTER MEMBRANE RECEPTOR"/>
    <property type="match status" value="1"/>
</dbReference>
<dbReference type="STRING" id="1789224.BFG52_05845"/>
<evidence type="ECO:0000313" key="15">
    <source>
        <dbReference type="EMBL" id="AOA57919.1"/>
    </source>
</evidence>
<evidence type="ECO:0000313" key="16">
    <source>
        <dbReference type="Proteomes" id="UP000093391"/>
    </source>
</evidence>
<organism evidence="15 16">
    <name type="scientific">Acinetobacter larvae</name>
    <dbReference type="NCBI Taxonomy" id="1789224"/>
    <lineage>
        <taxon>Bacteria</taxon>
        <taxon>Pseudomonadati</taxon>
        <taxon>Pseudomonadota</taxon>
        <taxon>Gammaproteobacteria</taxon>
        <taxon>Moraxellales</taxon>
        <taxon>Moraxellaceae</taxon>
        <taxon>Acinetobacter</taxon>
    </lineage>
</organism>
<dbReference type="Pfam" id="PF07715">
    <property type="entry name" value="Plug"/>
    <property type="match status" value="1"/>
</dbReference>
<keyword evidence="9 11" id="KW-0472">Membrane</keyword>
<dbReference type="InterPro" id="IPR036942">
    <property type="entry name" value="Beta-barrel_TonB_sf"/>
</dbReference>
<dbReference type="SUPFAM" id="SSF56935">
    <property type="entry name" value="Porins"/>
    <property type="match status" value="1"/>
</dbReference>
<dbReference type="PANTHER" id="PTHR30069:SF41">
    <property type="entry name" value="HEME_HEMOPEXIN UTILIZATION PROTEIN C"/>
    <property type="match status" value="1"/>
</dbReference>
<keyword evidence="4 11" id="KW-1134">Transmembrane beta strand</keyword>
<proteinExistence type="inferred from homology"/>
<gene>
    <name evidence="15" type="ORF">BFG52_05845</name>
</gene>
<evidence type="ECO:0000256" key="7">
    <source>
        <dbReference type="ARBA" id="ARBA00023004"/>
    </source>
</evidence>
<dbReference type="GO" id="GO:0015344">
    <property type="term" value="F:siderophore uptake transmembrane transporter activity"/>
    <property type="evidence" value="ECO:0007669"/>
    <property type="project" value="TreeGrafter"/>
</dbReference>
<accession>A0A1B2LYF8</accession>
<evidence type="ECO:0000256" key="10">
    <source>
        <dbReference type="ARBA" id="ARBA00023237"/>
    </source>
</evidence>
<comment type="similarity">
    <text evidence="2 11 12">Belongs to the TonB-dependent receptor family.</text>
</comment>
<dbReference type="PROSITE" id="PS52016">
    <property type="entry name" value="TONB_DEPENDENT_REC_3"/>
    <property type="match status" value="1"/>
</dbReference>
<keyword evidence="5" id="KW-0406">Ion transport</keyword>
<evidence type="ECO:0000256" key="9">
    <source>
        <dbReference type="ARBA" id="ARBA00023136"/>
    </source>
</evidence>
<evidence type="ECO:0000256" key="13">
    <source>
        <dbReference type="SAM" id="SignalP"/>
    </source>
</evidence>
<sequence length="914" mass="102487">MQADQHSKRQYFTQRTALKPLVLAIQLCLASSALYANPPAAVSHSAQHYQIQPTTLRQALSAFALQAGVNIAMNADQLLDAPSAGLSGQYTLEQGFAELLHNTPYRVKASGKGYVLVKKNTDTALPDQQAHNNIVQLQPIELYAQANPYQSPASISYISKQDMNRFGGSSPADLLKGVPGVESSDGNNGGTLEVNIRGLQMHNRVAVSIDGVKQQTFEYHGYAGGQNRTYIDPNLISSIRVQKGYSLNPSSSNANAGEVVAQTLQVEDILLEGKKFGGTIKLGTQNNSIAPHSSNYPTYSSYDQYTYDHYATMPQARKQSQFKGWNGLFALAYSDTQWDLLAAYSQNNRGNYFTGKKGVAKYDYVTEFNGKVLPTNKFIDPGKEQPNTSLEQESILLKSKYKISSEQDIELTYRHQLQKNGQIMGSRYGWDCPSLWGGIDICDKEKAGSRGFIEFPQSESDMHSANLSYRYNPADNPLLNLSSNVWLMRNTVEAYTNFAMSLYVEQNYNRKKEQRNGFNLNNISTWHDVPYLGDVQLELGAAYENAKINASLLPELENSQVDTQSLKNSLINAEWEDISSTANLIIHPLDKLTLQGGFRFNRSQTTDDASDKYENVRENGQVVSKSLGMHQQSYRLFSPVFVADYQFIPSLSAYSRYSIGKRAPSITENTGAEGTNARMTGLKPESTKAFEVGIKGQFNNLLNEHDQLSYKLSYYNNKTRNYINRIYADAEDGSYGNAMLSWFNLDLHQIKGYELQLNYDMDTFYTGLNVHYAKTKICDASMGESDPYLKPSTPCDTDFSYSYYQQQVQPKQMVNLILGTRLLDRKLDAGIRIRWQGKSGNGLSMTANSGQRALFNGAPSLSFVDLYMDYKINQHWTTNLAVDNLTDRYYLNPQSKIWIASPGRTIRASVQYKW</sequence>
<dbReference type="InterPro" id="IPR011662">
    <property type="entry name" value="Secretin/TonB_short_N"/>
</dbReference>
<keyword evidence="16" id="KW-1185">Reference proteome</keyword>
<name>A0A1B2LYF8_9GAMM</name>
<keyword evidence="10 11" id="KW-0998">Cell outer membrane</keyword>
<dbReference type="GO" id="GO:0009279">
    <property type="term" value="C:cell outer membrane"/>
    <property type="evidence" value="ECO:0007669"/>
    <property type="project" value="UniProtKB-SubCell"/>
</dbReference>
<evidence type="ECO:0000256" key="11">
    <source>
        <dbReference type="PROSITE-ProRule" id="PRU01360"/>
    </source>
</evidence>
<feature type="domain" description="Secretin/TonB short N-terminal" evidence="14">
    <location>
        <begin position="69"/>
        <end position="119"/>
    </location>
</feature>
<dbReference type="InterPro" id="IPR039426">
    <property type="entry name" value="TonB-dep_rcpt-like"/>
</dbReference>
<keyword evidence="5" id="KW-0410">Iron transport</keyword>
<feature type="signal peptide" evidence="13">
    <location>
        <begin position="1"/>
        <end position="36"/>
    </location>
</feature>
<keyword evidence="7" id="KW-0408">Iron</keyword>
<dbReference type="KEGG" id="ala:BFG52_05845"/>
<evidence type="ECO:0000256" key="6">
    <source>
        <dbReference type="ARBA" id="ARBA00022692"/>
    </source>
</evidence>
<comment type="subcellular location">
    <subcellularLocation>
        <location evidence="1 11">Cell outer membrane</location>
        <topology evidence="1 11">Multi-pass membrane protein</topology>
    </subcellularLocation>
</comment>
<keyword evidence="6 11" id="KW-0812">Transmembrane</keyword>
<dbReference type="Proteomes" id="UP000093391">
    <property type="component" value="Chromosome"/>
</dbReference>
<keyword evidence="3 11" id="KW-0813">Transport</keyword>
<keyword evidence="8 12" id="KW-0798">TonB box</keyword>
<evidence type="ECO:0000259" key="14">
    <source>
        <dbReference type="SMART" id="SM00965"/>
    </source>
</evidence>
<dbReference type="OrthoDB" id="6046653at2"/>
<evidence type="ECO:0000256" key="3">
    <source>
        <dbReference type="ARBA" id="ARBA00022448"/>
    </source>
</evidence>
<protein>
    <recommendedName>
        <fullName evidence="14">Secretin/TonB short N-terminal domain-containing protein</fullName>
    </recommendedName>
</protein>
<feature type="chain" id="PRO_5008539876" description="Secretin/TonB short N-terminal domain-containing protein" evidence="13">
    <location>
        <begin position="37"/>
        <end position="914"/>
    </location>
</feature>
<dbReference type="InterPro" id="IPR012910">
    <property type="entry name" value="Plug_dom"/>
</dbReference>
<dbReference type="Pfam" id="PF07660">
    <property type="entry name" value="STN"/>
    <property type="match status" value="1"/>
</dbReference>
<dbReference type="EMBL" id="CP016895">
    <property type="protein sequence ID" value="AOA57919.1"/>
    <property type="molecule type" value="Genomic_DNA"/>
</dbReference>
<evidence type="ECO:0000256" key="12">
    <source>
        <dbReference type="RuleBase" id="RU003357"/>
    </source>
</evidence>
<dbReference type="Pfam" id="PF00593">
    <property type="entry name" value="TonB_dep_Rec_b-barrel"/>
    <property type="match status" value="1"/>
</dbReference>